<dbReference type="AlphaFoldDB" id="A0A6J7HK72"/>
<evidence type="ECO:0000256" key="1">
    <source>
        <dbReference type="SAM" id="MobiDB-lite"/>
    </source>
</evidence>
<evidence type="ECO:0000313" key="2">
    <source>
        <dbReference type="EMBL" id="CAB4921507.1"/>
    </source>
</evidence>
<gene>
    <name evidence="2" type="ORF">UFOPK3564_01858</name>
</gene>
<reference evidence="2" key="1">
    <citation type="submission" date="2020-05" db="EMBL/GenBank/DDBJ databases">
        <authorList>
            <person name="Chiriac C."/>
            <person name="Salcher M."/>
            <person name="Ghai R."/>
            <person name="Kavagutti S V."/>
        </authorList>
    </citation>
    <scope>NUCLEOTIDE SEQUENCE</scope>
</reference>
<organism evidence="2">
    <name type="scientific">freshwater metagenome</name>
    <dbReference type="NCBI Taxonomy" id="449393"/>
    <lineage>
        <taxon>unclassified sequences</taxon>
        <taxon>metagenomes</taxon>
        <taxon>ecological metagenomes</taxon>
    </lineage>
</organism>
<feature type="compositionally biased region" description="Low complexity" evidence="1">
    <location>
        <begin position="38"/>
        <end position="52"/>
    </location>
</feature>
<dbReference type="NCBIfam" id="TIGR03969">
    <property type="entry name" value="mycofactocin"/>
    <property type="match status" value="1"/>
</dbReference>
<name>A0A6J7HK72_9ZZZZ</name>
<dbReference type="EMBL" id="CAFBMK010000108">
    <property type="protein sequence ID" value="CAB4921507.1"/>
    <property type="molecule type" value="Genomic_DNA"/>
</dbReference>
<sequence>MPCTNGIEGRTHEATSVVPKSNAGERTMPQNAPTSTSDLPQEAALPADAATPAESVEAAALVEGDLLVEDVSIDGMCGVY</sequence>
<feature type="compositionally biased region" description="Polar residues" evidence="1">
    <location>
        <begin position="28"/>
        <end position="37"/>
    </location>
</feature>
<dbReference type="InterPro" id="IPR023988">
    <property type="entry name" value="MftA"/>
</dbReference>
<protein>
    <submittedName>
        <fullName evidence="2">Unannotated protein</fullName>
    </submittedName>
</protein>
<feature type="region of interest" description="Disordered" evidence="1">
    <location>
        <begin position="1"/>
        <end position="52"/>
    </location>
</feature>
<dbReference type="Pfam" id="PF23709">
    <property type="entry name" value="MftA"/>
    <property type="match status" value="1"/>
</dbReference>
<proteinExistence type="predicted"/>
<accession>A0A6J7HK72</accession>